<comment type="similarity">
    <text evidence="5">Belongs to the cyclophilin-type PPIase family.</text>
</comment>
<organism evidence="8 9">
    <name type="scientific">Halalkalibacter nanhaiisediminis</name>
    <dbReference type="NCBI Taxonomy" id="688079"/>
    <lineage>
        <taxon>Bacteria</taxon>
        <taxon>Bacillati</taxon>
        <taxon>Bacillota</taxon>
        <taxon>Bacilli</taxon>
        <taxon>Bacillales</taxon>
        <taxon>Bacillaceae</taxon>
        <taxon>Halalkalibacter</taxon>
    </lineage>
</organism>
<dbReference type="AlphaFoldDB" id="A0A562QTQ5"/>
<dbReference type="PANTHER" id="PTHR45625">
    <property type="entry name" value="PEPTIDYL-PROLYL CIS-TRANS ISOMERASE-RELATED"/>
    <property type="match status" value="1"/>
</dbReference>
<evidence type="ECO:0000256" key="3">
    <source>
        <dbReference type="ARBA" id="ARBA00023110"/>
    </source>
</evidence>
<sequence>MRSILSKNTLFLAILAATLFIIAGCGAQSDDGQAGEQPVEETGESTEEQTNEQAGEVTNEENPIVTITMENDEAIVLELYPDVAPNTVANFVSLVEEGFYDGLIFHRVIPGFMIQGGDPEGSGLGGPDYAIAGEFSSNGFENELKHERGVLSMARTMDPNSAGSQFFIMVEDIPDLDDEYAAFGRVVEGMETVDAIAAVERDAADKPLEDQRIKTVTVDTKGIDYPEPEKQ</sequence>
<keyword evidence="9" id="KW-1185">Reference proteome</keyword>
<feature type="domain" description="PPIase cyclophilin-type" evidence="7">
    <location>
        <begin position="75"/>
        <end position="218"/>
    </location>
</feature>
<reference evidence="8 9" key="1">
    <citation type="journal article" date="2015" name="Stand. Genomic Sci.">
        <title>Genomic Encyclopedia of Bacterial and Archaeal Type Strains, Phase III: the genomes of soil and plant-associated and newly described type strains.</title>
        <authorList>
            <person name="Whitman W.B."/>
            <person name="Woyke T."/>
            <person name="Klenk H.P."/>
            <person name="Zhou Y."/>
            <person name="Lilburn T.G."/>
            <person name="Beck B.J."/>
            <person name="De Vos P."/>
            <person name="Vandamme P."/>
            <person name="Eisen J.A."/>
            <person name="Garrity G."/>
            <person name="Hugenholtz P."/>
            <person name="Kyrpides N.C."/>
        </authorList>
    </citation>
    <scope>NUCLEOTIDE SEQUENCE [LARGE SCALE GENOMIC DNA]</scope>
    <source>
        <strain evidence="8 9">CGMCC 1.10116</strain>
    </source>
</reference>
<comment type="catalytic activity">
    <reaction evidence="1 5">
        <text>[protein]-peptidylproline (omega=180) = [protein]-peptidylproline (omega=0)</text>
        <dbReference type="Rhea" id="RHEA:16237"/>
        <dbReference type="Rhea" id="RHEA-COMP:10747"/>
        <dbReference type="Rhea" id="RHEA-COMP:10748"/>
        <dbReference type="ChEBI" id="CHEBI:83833"/>
        <dbReference type="ChEBI" id="CHEBI:83834"/>
        <dbReference type="EC" id="5.2.1.8"/>
    </reaction>
</comment>
<dbReference type="PROSITE" id="PS51257">
    <property type="entry name" value="PROKAR_LIPOPROTEIN"/>
    <property type="match status" value="1"/>
</dbReference>
<dbReference type="InterPro" id="IPR002130">
    <property type="entry name" value="Cyclophilin-type_PPIase_dom"/>
</dbReference>
<evidence type="ECO:0000313" key="8">
    <source>
        <dbReference type="EMBL" id="TWI59993.1"/>
    </source>
</evidence>
<dbReference type="InterPro" id="IPR029000">
    <property type="entry name" value="Cyclophilin-like_dom_sf"/>
</dbReference>
<dbReference type="Gene3D" id="2.40.100.10">
    <property type="entry name" value="Cyclophilin-like"/>
    <property type="match status" value="1"/>
</dbReference>
<accession>A0A562QTQ5</accession>
<evidence type="ECO:0000256" key="1">
    <source>
        <dbReference type="ARBA" id="ARBA00000971"/>
    </source>
</evidence>
<comment type="function">
    <text evidence="2 5">PPIases accelerate the folding of proteins. It catalyzes the cis-trans isomerization of proline imidic peptide bonds in oligopeptides.</text>
</comment>
<feature type="chain" id="PRO_5039746282" description="Peptidyl-prolyl cis-trans isomerase" evidence="5">
    <location>
        <begin position="28"/>
        <end position="231"/>
    </location>
</feature>
<evidence type="ECO:0000313" key="9">
    <source>
        <dbReference type="Proteomes" id="UP000315711"/>
    </source>
</evidence>
<gene>
    <name evidence="8" type="ORF">IQ10_00416</name>
</gene>
<evidence type="ECO:0000256" key="4">
    <source>
        <dbReference type="ARBA" id="ARBA00023235"/>
    </source>
</evidence>
<dbReference type="InterPro" id="IPR044666">
    <property type="entry name" value="Cyclophilin_A-like"/>
</dbReference>
<dbReference type="PROSITE" id="PS00170">
    <property type="entry name" value="CSA_PPIASE_1"/>
    <property type="match status" value="1"/>
</dbReference>
<dbReference type="SUPFAM" id="SSF50891">
    <property type="entry name" value="Cyclophilin-like"/>
    <property type="match status" value="1"/>
</dbReference>
<dbReference type="Pfam" id="PF00160">
    <property type="entry name" value="Pro_isomerase"/>
    <property type="match status" value="1"/>
</dbReference>
<dbReference type="EMBL" id="VLKZ01000001">
    <property type="protein sequence ID" value="TWI59993.1"/>
    <property type="molecule type" value="Genomic_DNA"/>
</dbReference>
<evidence type="ECO:0000256" key="5">
    <source>
        <dbReference type="RuleBase" id="RU363019"/>
    </source>
</evidence>
<dbReference type="CDD" id="cd00317">
    <property type="entry name" value="cyclophilin"/>
    <property type="match status" value="1"/>
</dbReference>
<evidence type="ECO:0000259" key="7">
    <source>
        <dbReference type="PROSITE" id="PS50072"/>
    </source>
</evidence>
<dbReference type="GO" id="GO:0006457">
    <property type="term" value="P:protein folding"/>
    <property type="evidence" value="ECO:0007669"/>
    <property type="project" value="InterPro"/>
</dbReference>
<proteinExistence type="inferred from homology"/>
<dbReference type="OrthoDB" id="9807797at2"/>
<dbReference type="GO" id="GO:0003755">
    <property type="term" value="F:peptidyl-prolyl cis-trans isomerase activity"/>
    <property type="evidence" value="ECO:0007669"/>
    <property type="project" value="UniProtKB-UniRule"/>
</dbReference>
<dbReference type="PROSITE" id="PS50072">
    <property type="entry name" value="CSA_PPIASE_2"/>
    <property type="match status" value="1"/>
</dbReference>
<feature type="compositionally biased region" description="Acidic residues" evidence="6">
    <location>
        <begin position="38"/>
        <end position="50"/>
    </location>
</feature>
<keyword evidence="4 5" id="KW-0413">Isomerase</keyword>
<dbReference type="Proteomes" id="UP000315711">
    <property type="component" value="Unassembled WGS sequence"/>
</dbReference>
<name>A0A562QTQ5_9BACI</name>
<dbReference type="PRINTS" id="PR00153">
    <property type="entry name" value="CSAPPISMRASE"/>
</dbReference>
<dbReference type="EC" id="5.2.1.8" evidence="5"/>
<evidence type="ECO:0000256" key="2">
    <source>
        <dbReference type="ARBA" id="ARBA00002388"/>
    </source>
</evidence>
<comment type="caution">
    <text evidence="8">The sequence shown here is derived from an EMBL/GenBank/DDBJ whole genome shotgun (WGS) entry which is preliminary data.</text>
</comment>
<evidence type="ECO:0000256" key="6">
    <source>
        <dbReference type="SAM" id="MobiDB-lite"/>
    </source>
</evidence>
<feature type="region of interest" description="Disordered" evidence="6">
    <location>
        <begin position="30"/>
        <end position="59"/>
    </location>
</feature>
<protein>
    <recommendedName>
        <fullName evidence="5">Peptidyl-prolyl cis-trans isomerase</fullName>
        <shortName evidence="5">PPIase</shortName>
        <ecNumber evidence="5">5.2.1.8</ecNumber>
    </recommendedName>
</protein>
<dbReference type="PANTHER" id="PTHR45625:SF4">
    <property type="entry name" value="PEPTIDYLPROLYL ISOMERASE DOMAIN AND WD REPEAT-CONTAINING PROTEIN 1"/>
    <property type="match status" value="1"/>
</dbReference>
<dbReference type="RefSeq" id="WP_144448809.1">
    <property type="nucleotide sequence ID" value="NZ_VLKZ01000001.1"/>
</dbReference>
<keyword evidence="5" id="KW-0732">Signal</keyword>
<keyword evidence="3 5" id="KW-0697">Rotamase</keyword>
<dbReference type="InterPro" id="IPR020892">
    <property type="entry name" value="Cyclophilin-type_PPIase_CS"/>
</dbReference>
<feature type="signal peptide" evidence="5">
    <location>
        <begin position="1"/>
        <end position="27"/>
    </location>
</feature>